<dbReference type="Gene3D" id="3.40.50.1820">
    <property type="entry name" value="alpha/beta hydrolase"/>
    <property type="match status" value="1"/>
</dbReference>
<accession>A0ABR1GM13</accession>
<protein>
    <submittedName>
        <fullName evidence="3">Uncharacterized protein</fullName>
    </submittedName>
</protein>
<dbReference type="PANTHER" id="PTHR21661:SF39">
    <property type="entry name" value="HYDROLASE, PUTATIVE (AFU_ORTHOLOGUE AFUA_3G08960)-RELATED"/>
    <property type="match status" value="1"/>
</dbReference>
<evidence type="ECO:0000256" key="2">
    <source>
        <dbReference type="ARBA" id="ARBA00022801"/>
    </source>
</evidence>
<reference evidence="3 4" key="1">
    <citation type="journal article" date="2025" name="Microbiol. Resour. Announc.">
        <title>Draft genome sequences for Neonectria magnoliae and Neonectria punicea, canker pathogens of Liriodendron tulipifera and Acer saccharum in West Virginia.</title>
        <authorList>
            <person name="Petronek H.M."/>
            <person name="Kasson M.T."/>
            <person name="Metheny A.M."/>
            <person name="Stauder C.M."/>
            <person name="Lovett B."/>
            <person name="Lynch S.C."/>
            <person name="Garnas J.R."/>
            <person name="Kasson L.R."/>
            <person name="Stajich J.E."/>
        </authorList>
    </citation>
    <scope>NUCLEOTIDE SEQUENCE [LARGE SCALE GENOMIC DNA]</scope>
    <source>
        <strain evidence="3 4">NRRL 64653</strain>
    </source>
</reference>
<gene>
    <name evidence="3" type="ORF">QQX98_011344</name>
</gene>
<dbReference type="Proteomes" id="UP001498476">
    <property type="component" value="Unassembled WGS sequence"/>
</dbReference>
<evidence type="ECO:0000256" key="1">
    <source>
        <dbReference type="ARBA" id="ARBA00010088"/>
    </source>
</evidence>
<keyword evidence="2" id="KW-0378">Hydrolase</keyword>
<organism evidence="3 4">
    <name type="scientific">Neonectria punicea</name>
    <dbReference type="NCBI Taxonomy" id="979145"/>
    <lineage>
        <taxon>Eukaryota</taxon>
        <taxon>Fungi</taxon>
        <taxon>Dikarya</taxon>
        <taxon>Ascomycota</taxon>
        <taxon>Pezizomycotina</taxon>
        <taxon>Sordariomycetes</taxon>
        <taxon>Hypocreomycetidae</taxon>
        <taxon>Hypocreales</taxon>
        <taxon>Nectriaceae</taxon>
        <taxon>Neonectria</taxon>
    </lineage>
</organism>
<dbReference type="EMBL" id="JAZAVJ010000275">
    <property type="protein sequence ID" value="KAK7402894.1"/>
    <property type="molecule type" value="Genomic_DNA"/>
</dbReference>
<dbReference type="SUPFAM" id="SSF53474">
    <property type="entry name" value="alpha/beta-Hydrolases"/>
    <property type="match status" value="1"/>
</dbReference>
<dbReference type="PANTHER" id="PTHR21661">
    <property type="entry name" value="EPOXIDE HYDROLASE 1-RELATED"/>
    <property type="match status" value="1"/>
</dbReference>
<keyword evidence="4" id="KW-1185">Reference proteome</keyword>
<sequence>MVGLSFGEGYISQGGDIGAFVSWILAVKHSECHAIHINFAIGYEPEGVSPSDISDAEQQGLKRMQKFLTSGNAYFQEHATRPATLGHVLSSSPLALLSWWESLHAKLMACANSVGRIGEKFIEWTDTTPSYEEILDHVTLYWFTDTASRGLYAYRTVRLNPVHLFKRCALCAE</sequence>
<evidence type="ECO:0000313" key="4">
    <source>
        <dbReference type="Proteomes" id="UP001498476"/>
    </source>
</evidence>
<dbReference type="InterPro" id="IPR029058">
    <property type="entry name" value="AB_hydrolase_fold"/>
</dbReference>
<comment type="similarity">
    <text evidence="1">Belongs to the peptidase S33 family.</text>
</comment>
<comment type="caution">
    <text evidence="3">The sequence shown here is derived from an EMBL/GenBank/DDBJ whole genome shotgun (WGS) entry which is preliminary data.</text>
</comment>
<evidence type="ECO:0000313" key="3">
    <source>
        <dbReference type="EMBL" id="KAK7402894.1"/>
    </source>
</evidence>
<name>A0ABR1GM13_9HYPO</name>
<proteinExistence type="inferred from homology"/>